<reference evidence="7 8" key="1">
    <citation type="submission" date="2022-10" db="EMBL/GenBank/DDBJ databases">
        <title>Erythrobacter sp. sf7 Genome sequencing.</title>
        <authorList>
            <person name="Park S."/>
        </authorList>
    </citation>
    <scope>NUCLEOTIDE SEQUENCE [LARGE SCALE GENOMIC DNA]</scope>
    <source>
        <strain evidence="8">sf7</strain>
    </source>
</reference>
<keyword evidence="4 5" id="KW-0472">Membrane</keyword>
<proteinExistence type="predicted"/>
<dbReference type="Pfam" id="PF04357">
    <property type="entry name" value="TamB"/>
    <property type="match status" value="1"/>
</dbReference>
<evidence type="ECO:0000259" key="6">
    <source>
        <dbReference type="Pfam" id="PF04357"/>
    </source>
</evidence>
<comment type="subcellular location">
    <subcellularLocation>
        <location evidence="1">Membrane</location>
        <topology evidence="1">Single-pass membrane protein</topology>
    </subcellularLocation>
</comment>
<dbReference type="Proteomes" id="UP001216558">
    <property type="component" value="Unassembled WGS sequence"/>
</dbReference>
<keyword evidence="3 5" id="KW-1133">Transmembrane helix</keyword>
<dbReference type="EMBL" id="JAQQXQ010000003">
    <property type="protein sequence ID" value="MDC8754093.1"/>
    <property type="molecule type" value="Genomic_DNA"/>
</dbReference>
<dbReference type="RefSeq" id="WP_273676863.1">
    <property type="nucleotide sequence ID" value="NZ_JAQQXQ010000003.1"/>
</dbReference>
<evidence type="ECO:0000256" key="1">
    <source>
        <dbReference type="ARBA" id="ARBA00004167"/>
    </source>
</evidence>
<gene>
    <name evidence="7" type="ORF">OIK40_05470</name>
</gene>
<feature type="transmembrane region" description="Helical" evidence="5">
    <location>
        <begin position="28"/>
        <end position="47"/>
    </location>
</feature>
<accession>A0ABT5JPP2</accession>
<evidence type="ECO:0000256" key="5">
    <source>
        <dbReference type="SAM" id="Phobius"/>
    </source>
</evidence>
<feature type="domain" description="Translocation and assembly module TamB C-terminal" evidence="6">
    <location>
        <begin position="1068"/>
        <end position="1404"/>
    </location>
</feature>
<evidence type="ECO:0000313" key="8">
    <source>
        <dbReference type="Proteomes" id="UP001216558"/>
    </source>
</evidence>
<sequence length="1416" mass="147549">MSSADDLQPEELDHSPPARAKRRWAKRLGWALALLIAPLVLVAGFFATPIGKRFIADQIAAVAPASGLRFAVGRIEGDVFGKARLRDVRVSDPEGVFLTIPEVALDWRPLGWLWSGLDIREVIARRGRLERLPTLLPGDPDAPLLPDFDIRVDKFAIEDLVIAKGVATARDEKADLQARIDIRKGRALIDAKAQLGAGDRIAVLLDAEPDGDRFDLAADYRAPVDGVLAGLAGFEAGYTAHLAGDGTWQRWRGTAVARRLTATGAADSGAPAVAAFRITNEAGMIGILGRLRPQLAGEGVLARALGPQVALAASFTLDDSVVEGRSAVVTQALDLRAAGVVDLADNRVEGARTSVVLRDPDLLGAGWRFEDARLAADVTGAFRDLGIEHRLTVGRLEASGVEAEQLVQEGLARFDGTKLSVPLALTAARVTTGNPQADPRLVQGRVTGTLVYDSQRQTLSADAAQIAFPGLAATLALRGDIPAGAYALAGPVSARGLAVDGAGEVTATAKILAKFGPSVPWSLRANLAGVLDKIGNATIVNLAGDEIRFAGALGVGADQPLVLRDVAITGERIEARLDSKVVPGSAGARTTLSGSGRQADYGPFTIDAEFATDGPRAVLVLADPYPAAGLEDVRIALAPADEGFALDVSGGSLLGPFDGALGLVLPESGPTRIAVDRLNIYRTRVSGGLVLGEDGVSGDLALAGGGLDGTLSLRPQSGDAIGFAVDLKARNAAFGGAVPISIDRATIAATGRYAKGDTRVDADISTSGFEYGALYLASLTANADIANGRGKVTGGIAGKRADRFALSFDADVAPSRIAAVARGQYGGSQITMPRRAVLTAQDGGGWQLAQTQIGFARGYALVEGALGGEETALEIKLARMPLRLLDLAGADLGLGGRLSGIIDYRRTGNAAPTAKARVKIDNFSRSGLVLSSRPVGVLGVIDLDDQRLTAAGRLTEGEQRLGDIALRITDFPDETDLGRRLLGGRLQGRLMFEGAAETLWRLAAVEAFDLTGPVTIAARATGTLADPRITGTLATEDLTVSSGLTGTRIEKVRARGTFAGSRLQLTRFAGSTAGGGTVTGSGIVDLAGMSATRGPGIDLKAAVNGARLLDANGLEATITGPLRIVSNGLGGTIAGRVKIDRARWELGVAAEDVALPQIATREINGEDGRARQQVSARDTAWRYLVNASAPSRVTVEGMGLESEWGIDIALRGTVNDPRIGGTARLVRGDYTFAGTRFELTRGRILFDENEPIDPRLDILAETSRSGTNVDIAITGNAQSPSIAFSSDPALPEEEILARLLFGGSVTSLSATDALQLAAALASLQGGGSGLDPIGELRRSIGLDQLRIVGADPLIGRETGVALGKNITRRAYVELVTDGQGYSATTIEYRITSWLALLGTVSTIGRDSVLVEVSRDY</sequence>
<evidence type="ECO:0000313" key="7">
    <source>
        <dbReference type="EMBL" id="MDC8754093.1"/>
    </source>
</evidence>
<comment type="caution">
    <text evidence="7">The sequence shown here is derived from an EMBL/GenBank/DDBJ whole genome shotgun (WGS) entry which is preliminary data.</text>
</comment>
<dbReference type="PANTHER" id="PTHR36985:SF1">
    <property type="entry name" value="TRANSLOCATION AND ASSEMBLY MODULE SUBUNIT TAMB"/>
    <property type="match status" value="1"/>
</dbReference>
<keyword evidence="2 5" id="KW-0812">Transmembrane</keyword>
<dbReference type="InterPro" id="IPR007452">
    <property type="entry name" value="TamB_C"/>
</dbReference>
<keyword evidence="8" id="KW-1185">Reference proteome</keyword>
<protein>
    <submittedName>
        <fullName evidence="7">Translocation/assembly module TamB domain-containing protein</fullName>
    </submittedName>
</protein>
<evidence type="ECO:0000256" key="4">
    <source>
        <dbReference type="ARBA" id="ARBA00023136"/>
    </source>
</evidence>
<organism evidence="7 8">
    <name type="scientific">Erythrobacter fulvus</name>
    <dbReference type="NCBI Taxonomy" id="2987523"/>
    <lineage>
        <taxon>Bacteria</taxon>
        <taxon>Pseudomonadati</taxon>
        <taxon>Pseudomonadota</taxon>
        <taxon>Alphaproteobacteria</taxon>
        <taxon>Sphingomonadales</taxon>
        <taxon>Erythrobacteraceae</taxon>
        <taxon>Erythrobacter/Porphyrobacter group</taxon>
        <taxon>Erythrobacter</taxon>
    </lineage>
</organism>
<dbReference type="PANTHER" id="PTHR36985">
    <property type="entry name" value="TRANSLOCATION AND ASSEMBLY MODULE SUBUNIT TAMB"/>
    <property type="match status" value="1"/>
</dbReference>
<evidence type="ECO:0000256" key="2">
    <source>
        <dbReference type="ARBA" id="ARBA00022692"/>
    </source>
</evidence>
<evidence type="ECO:0000256" key="3">
    <source>
        <dbReference type="ARBA" id="ARBA00022989"/>
    </source>
</evidence>
<name>A0ABT5JPP2_9SPHN</name>